<dbReference type="OrthoDB" id="6256833at2759"/>
<proteinExistence type="predicted"/>
<evidence type="ECO:0000313" key="3">
    <source>
        <dbReference type="WBParaSite" id="MCU_006499-RA"/>
    </source>
</evidence>
<organism evidence="3">
    <name type="scientific">Mesocestoides corti</name>
    <name type="common">Flatworm</name>
    <dbReference type="NCBI Taxonomy" id="53468"/>
    <lineage>
        <taxon>Eukaryota</taxon>
        <taxon>Metazoa</taxon>
        <taxon>Spiralia</taxon>
        <taxon>Lophotrochozoa</taxon>
        <taxon>Platyhelminthes</taxon>
        <taxon>Cestoda</taxon>
        <taxon>Eucestoda</taxon>
        <taxon>Cyclophyllidea</taxon>
        <taxon>Mesocestoididae</taxon>
        <taxon>Mesocestoides</taxon>
    </lineage>
</organism>
<dbReference type="WBParaSite" id="MCU_006499-RA">
    <property type="protein sequence ID" value="MCU_006499-RA"/>
    <property type="gene ID" value="MCU_006499"/>
</dbReference>
<gene>
    <name evidence="1" type="ORF">MCOS_LOCUS1553</name>
</gene>
<dbReference type="EMBL" id="UXSR01000200">
    <property type="protein sequence ID" value="VDD75550.1"/>
    <property type="molecule type" value="Genomic_DNA"/>
</dbReference>
<name>A0A0R3U4H7_MESCO</name>
<reference evidence="1 2" key="1">
    <citation type="submission" date="2018-10" db="EMBL/GenBank/DDBJ databases">
        <authorList>
            <consortium name="Pathogen Informatics"/>
        </authorList>
    </citation>
    <scope>NUCLEOTIDE SEQUENCE [LARGE SCALE GENOMIC DNA]</scope>
</reference>
<accession>A0A0R3U4H7</accession>
<keyword evidence="2" id="KW-1185">Reference proteome</keyword>
<dbReference type="AlphaFoldDB" id="A0A0R3U4H7"/>
<evidence type="ECO:0000313" key="2">
    <source>
        <dbReference type="Proteomes" id="UP000267029"/>
    </source>
</evidence>
<protein>
    <submittedName>
        <fullName evidence="1 3">Uncharacterized protein</fullName>
    </submittedName>
</protein>
<dbReference type="Proteomes" id="UP000267029">
    <property type="component" value="Unassembled WGS sequence"/>
</dbReference>
<evidence type="ECO:0000313" key="1">
    <source>
        <dbReference type="EMBL" id="VDD75550.1"/>
    </source>
</evidence>
<reference evidence="3" key="2">
    <citation type="submission" date="2019-11" db="UniProtKB">
        <authorList>
            <consortium name="WormBaseParasite"/>
        </authorList>
    </citation>
    <scope>IDENTIFICATION</scope>
</reference>
<sequence length="104" mass="12013">MQPLDPATAYKYGTPGVAVKIDMEFAIVLVTALLFSSVVQGQREHAEGCTSFHCRRRAFLLEEREKLNEMQLDLIKMGMEMQQLNEEERLLFGRHPVHSRVQEH</sequence>